<organism evidence="2 3">
    <name type="scientific">Cyanomargarita calcarea GSE-NOS-MK-12-04C</name>
    <dbReference type="NCBI Taxonomy" id="2839659"/>
    <lineage>
        <taxon>Bacteria</taxon>
        <taxon>Bacillati</taxon>
        <taxon>Cyanobacteriota</taxon>
        <taxon>Cyanophyceae</taxon>
        <taxon>Nostocales</taxon>
        <taxon>Cyanomargaritaceae</taxon>
        <taxon>Cyanomargarita</taxon>
    </lineage>
</organism>
<proteinExistence type="predicted"/>
<feature type="domain" description="Phospholipid/glycerol acyltransferase" evidence="1">
    <location>
        <begin position="72"/>
        <end position="217"/>
    </location>
</feature>
<evidence type="ECO:0000313" key="3">
    <source>
        <dbReference type="Proteomes" id="UP000729701"/>
    </source>
</evidence>
<dbReference type="GO" id="GO:0016746">
    <property type="term" value="F:acyltransferase activity"/>
    <property type="evidence" value="ECO:0007669"/>
    <property type="project" value="UniProtKB-KW"/>
</dbReference>
<reference evidence="2" key="1">
    <citation type="submission" date="2021-05" db="EMBL/GenBank/DDBJ databases">
        <authorList>
            <person name="Pietrasiak N."/>
            <person name="Ward R."/>
            <person name="Stajich J.E."/>
            <person name="Kurbessoian T."/>
        </authorList>
    </citation>
    <scope>NUCLEOTIDE SEQUENCE</scope>
    <source>
        <strain evidence="2">GSE-NOS-MK-12-04C</strain>
    </source>
</reference>
<keyword evidence="2" id="KW-0012">Acyltransferase</keyword>
<sequence>MFDSIHHAKPRLEFIPQRFNRFVLKLAHIFLPVLLRFRVRPWLPAGISQVSVANAKTLVDLYQQFQSGKIRLLMAFRHPEVDDPVCMMYLLSRSVPQAARQLGIRLQKPFHSHFVYDRGMTIWAGEWLGLFFSRLGGIPIHRGKRLDRVALRTARDLFVNGKMPISVAPEGATNGHSEIVSPLEPGVAQLGFWCVEDLVKANRPETVLIVPIGIKYSYIQPPWSKLDWLLSKLEADSGLISPLKEGDIKSSVQKPEEIFYPRLLRLAEHLLTQMEEFYRRFYHQNIAESDPNGSPNQILIARLQVLLDTALRVAEQYFDLQPQGNIIDRCRRVEEVGWNCIYREDISDMNAISPLHRGMADWVAAEAKMRMRHMRLVESFVSVTATYVQEKPTVERFAETTLIIFDTIARIQGKKSPRRPHLGWRQATLTVGEPISVTERWPLDESDKPTVGLRDRLKARKAVNDLTNDIQMSLEKLI</sequence>
<dbReference type="SMART" id="SM00563">
    <property type="entry name" value="PlsC"/>
    <property type="match status" value="1"/>
</dbReference>
<comment type="caution">
    <text evidence="2">The sequence shown here is derived from an EMBL/GenBank/DDBJ whole genome shotgun (WGS) entry which is preliminary data.</text>
</comment>
<evidence type="ECO:0000259" key="1">
    <source>
        <dbReference type="SMART" id="SM00563"/>
    </source>
</evidence>
<dbReference type="EMBL" id="JAHHGZ010000012">
    <property type="protein sequence ID" value="MBW4668392.1"/>
    <property type="molecule type" value="Genomic_DNA"/>
</dbReference>
<dbReference type="InterPro" id="IPR002123">
    <property type="entry name" value="Plipid/glycerol_acylTrfase"/>
</dbReference>
<accession>A0A951QNU7</accession>
<dbReference type="Proteomes" id="UP000729701">
    <property type="component" value="Unassembled WGS sequence"/>
</dbReference>
<gene>
    <name evidence="2" type="ORF">KME60_13440</name>
</gene>
<reference evidence="2" key="2">
    <citation type="journal article" date="2022" name="Microbiol. Resour. Announc.">
        <title>Metagenome Sequencing to Explore Phylogenomics of Terrestrial Cyanobacteria.</title>
        <authorList>
            <person name="Ward R.D."/>
            <person name="Stajich J.E."/>
            <person name="Johansen J.R."/>
            <person name="Huntemann M."/>
            <person name="Clum A."/>
            <person name="Foster B."/>
            <person name="Foster B."/>
            <person name="Roux S."/>
            <person name="Palaniappan K."/>
            <person name="Varghese N."/>
            <person name="Mukherjee S."/>
            <person name="Reddy T.B.K."/>
            <person name="Daum C."/>
            <person name="Copeland A."/>
            <person name="Chen I.A."/>
            <person name="Ivanova N.N."/>
            <person name="Kyrpides N.C."/>
            <person name="Shapiro N."/>
            <person name="Eloe-Fadrosh E.A."/>
            <person name="Pietrasiak N."/>
        </authorList>
    </citation>
    <scope>NUCLEOTIDE SEQUENCE</scope>
    <source>
        <strain evidence="2">GSE-NOS-MK-12-04C</strain>
    </source>
</reference>
<name>A0A951QNU7_9CYAN</name>
<dbReference type="AlphaFoldDB" id="A0A951QNU7"/>
<evidence type="ECO:0000313" key="2">
    <source>
        <dbReference type="EMBL" id="MBW4668392.1"/>
    </source>
</evidence>
<keyword evidence="2" id="KW-0808">Transferase</keyword>
<dbReference type="SUPFAM" id="SSF69593">
    <property type="entry name" value="Glycerol-3-phosphate (1)-acyltransferase"/>
    <property type="match status" value="1"/>
</dbReference>
<protein>
    <submittedName>
        <fullName evidence="2">1-acyl-sn-glycerol-3-phosphate acyltransferase</fullName>
    </submittedName>
</protein>
<dbReference type="Pfam" id="PF01553">
    <property type="entry name" value="Acyltransferase"/>
    <property type="match status" value="1"/>
</dbReference>